<evidence type="ECO:0000256" key="3">
    <source>
        <dbReference type="ARBA" id="ARBA00022475"/>
    </source>
</evidence>
<keyword evidence="7" id="KW-1015">Disulfide bond</keyword>
<evidence type="ECO:0000256" key="5">
    <source>
        <dbReference type="ARBA" id="ARBA00022989"/>
    </source>
</evidence>
<dbReference type="CDD" id="cd17336">
    <property type="entry name" value="MFS_SLCO_OATP"/>
    <property type="match status" value="1"/>
</dbReference>
<feature type="transmembrane region" description="Helical" evidence="8">
    <location>
        <begin position="202"/>
        <end position="218"/>
    </location>
</feature>
<dbReference type="PANTHER" id="PTHR11388:SF100">
    <property type="entry name" value="SOLUTE CARRIER ORGANIC ANION TRANSPORTER FAMILY MEMBER 4A1"/>
    <property type="match status" value="1"/>
</dbReference>
<accession>A0AAE0TIV1</accession>
<dbReference type="AlphaFoldDB" id="A0AAE0TIV1"/>
<name>A0AAE0TIV1_9BIVA</name>
<keyword evidence="6 8" id="KW-0472">Membrane</keyword>
<feature type="transmembrane region" description="Helical" evidence="8">
    <location>
        <begin position="521"/>
        <end position="546"/>
    </location>
</feature>
<dbReference type="InterPro" id="IPR004156">
    <property type="entry name" value="OATP"/>
</dbReference>
<dbReference type="PROSITE" id="PS51465">
    <property type="entry name" value="KAZAL_2"/>
    <property type="match status" value="1"/>
</dbReference>
<feature type="transmembrane region" description="Helical" evidence="8">
    <location>
        <begin position="285"/>
        <end position="308"/>
    </location>
</feature>
<dbReference type="NCBIfam" id="TIGR00805">
    <property type="entry name" value="oat"/>
    <property type="match status" value="1"/>
</dbReference>
<dbReference type="GO" id="GO:0006811">
    <property type="term" value="P:monoatomic ion transport"/>
    <property type="evidence" value="ECO:0007669"/>
    <property type="project" value="UniProtKB-KW"/>
</dbReference>
<keyword evidence="8" id="KW-0406">Ion transport</keyword>
<comment type="similarity">
    <text evidence="2 8">Belongs to the organo anion transporter (TC 2.A.60) family.</text>
</comment>
<feature type="transmembrane region" description="Helical" evidence="8">
    <location>
        <begin position="59"/>
        <end position="80"/>
    </location>
</feature>
<keyword evidence="8" id="KW-0813">Transport</keyword>
<protein>
    <recommendedName>
        <fullName evidence="8">Solute carrier organic anion transporter family member</fullName>
    </recommendedName>
</protein>
<feature type="domain" description="Kazal-like" evidence="9">
    <location>
        <begin position="459"/>
        <end position="504"/>
    </location>
</feature>
<dbReference type="SUPFAM" id="SSF103473">
    <property type="entry name" value="MFS general substrate transporter"/>
    <property type="match status" value="1"/>
</dbReference>
<evidence type="ECO:0000259" key="9">
    <source>
        <dbReference type="PROSITE" id="PS51465"/>
    </source>
</evidence>
<evidence type="ECO:0000313" key="10">
    <source>
        <dbReference type="EMBL" id="KAK3611257.1"/>
    </source>
</evidence>
<dbReference type="InterPro" id="IPR002350">
    <property type="entry name" value="Kazal_dom"/>
</dbReference>
<dbReference type="GO" id="GO:0015347">
    <property type="term" value="F:sodium-independent organic anion transmembrane transporter activity"/>
    <property type="evidence" value="ECO:0007669"/>
    <property type="project" value="TreeGrafter"/>
</dbReference>
<feature type="transmembrane region" description="Helical" evidence="8">
    <location>
        <begin position="558"/>
        <end position="578"/>
    </location>
</feature>
<dbReference type="Pfam" id="PF03137">
    <property type="entry name" value="OATP"/>
    <property type="match status" value="1"/>
</dbReference>
<keyword evidence="11" id="KW-1185">Reference proteome</keyword>
<evidence type="ECO:0000256" key="8">
    <source>
        <dbReference type="RuleBase" id="RU362056"/>
    </source>
</evidence>
<keyword evidence="5 8" id="KW-1133">Transmembrane helix</keyword>
<reference evidence="10" key="2">
    <citation type="journal article" date="2021" name="Genome Biol. Evol.">
        <title>Developing a high-quality reference genome for a parasitic bivalve with doubly uniparental inheritance (Bivalvia: Unionida).</title>
        <authorList>
            <person name="Smith C.H."/>
        </authorList>
    </citation>
    <scope>NUCLEOTIDE SEQUENCE</scope>
    <source>
        <strain evidence="10">CHS0354</strain>
        <tissue evidence="10">Mantle</tissue>
    </source>
</reference>
<keyword evidence="3" id="KW-1003">Cell membrane</keyword>
<sequence length="658" mass="72120">MASKAVSTDHASATNSKVICLSLISNGQMGIRTTVASLDKKQTENTDVEHNYGQCFNSMLSFSIMFGAGFMFTFTVNTYLSSQITTIEKVFGLSSLKSGLLLSANDIGFLVTVLFAAHFLHRYHIPRILAVSILIIGVSGIFLALPKYFVSDAPVVDQSAITNSSRNQTTNLCVRYNVSELSEPLGFKCRSDSSEVSNRSSSWLYALMAVVLAIQGVAQSPRQALQTIHVDNNTKRSKTGFYVGILSMFSIFGPFLALVIGGLFSKIPTDFKETSLTPTDPRWVGAWWLGFLVFGGCCILSSLPLFCFPRLRGSDPEPYGTERKVEQERPLHLNLIDLPKSILRLFRNPIFTLSCANGTITLFGIMVMGSFAPKYLETQFFLPSWKANVISGGEKIFATSIGTMVGGILTKRMHLKRTGCLKLIFFTRLMCAILTAFNYMLGCDHPHMYGFDSLRDGNNSLLRDCDCFDTNYLPVCVEGRKTYFSPCHAGCEETMSGGYTKCSLSSTGQATSGICDDSCDFLIPFVIMNLVASLVGTMAIAPYFVVLLSSVNDGDRSLAVGMNSFLMAALVFLPAPLVSGKIFDTVCLVWRSTCGKQGACLLYDSHAMRTKIVSLDFGLKFVAAIMTTFIICLSSRKDIKEAVKEVEINKSKEKVTAL</sequence>
<comment type="subcellular location">
    <subcellularLocation>
        <location evidence="1 8">Cell membrane</location>
        <topology evidence="1 8">Multi-pass membrane protein</topology>
    </subcellularLocation>
</comment>
<reference evidence="10" key="3">
    <citation type="submission" date="2023-05" db="EMBL/GenBank/DDBJ databases">
        <authorList>
            <person name="Smith C.H."/>
        </authorList>
    </citation>
    <scope>NUCLEOTIDE SEQUENCE</scope>
    <source>
        <strain evidence="10">CHS0354</strain>
        <tissue evidence="10">Mantle</tissue>
    </source>
</reference>
<feature type="transmembrane region" description="Helical" evidence="8">
    <location>
        <begin position="617"/>
        <end position="634"/>
    </location>
</feature>
<feature type="transmembrane region" description="Helical" evidence="8">
    <location>
        <begin position="421"/>
        <end position="441"/>
    </location>
</feature>
<dbReference type="GO" id="GO:0043252">
    <property type="term" value="P:sodium-independent organic anion transport"/>
    <property type="evidence" value="ECO:0007669"/>
    <property type="project" value="TreeGrafter"/>
</dbReference>
<feature type="transmembrane region" description="Helical" evidence="8">
    <location>
        <begin position="239"/>
        <end position="265"/>
    </location>
</feature>
<feature type="transmembrane region" description="Helical" evidence="8">
    <location>
        <begin position="128"/>
        <end position="149"/>
    </location>
</feature>
<dbReference type="GO" id="GO:0016323">
    <property type="term" value="C:basolateral plasma membrane"/>
    <property type="evidence" value="ECO:0007669"/>
    <property type="project" value="TreeGrafter"/>
</dbReference>
<organism evidence="10 11">
    <name type="scientific">Potamilus streckersoni</name>
    <dbReference type="NCBI Taxonomy" id="2493646"/>
    <lineage>
        <taxon>Eukaryota</taxon>
        <taxon>Metazoa</taxon>
        <taxon>Spiralia</taxon>
        <taxon>Lophotrochozoa</taxon>
        <taxon>Mollusca</taxon>
        <taxon>Bivalvia</taxon>
        <taxon>Autobranchia</taxon>
        <taxon>Heteroconchia</taxon>
        <taxon>Palaeoheterodonta</taxon>
        <taxon>Unionida</taxon>
        <taxon>Unionoidea</taxon>
        <taxon>Unionidae</taxon>
        <taxon>Ambleminae</taxon>
        <taxon>Lampsilini</taxon>
        <taxon>Potamilus</taxon>
    </lineage>
</organism>
<dbReference type="EMBL" id="JAEAOA010000360">
    <property type="protein sequence ID" value="KAK3611257.1"/>
    <property type="molecule type" value="Genomic_DNA"/>
</dbReference>
<comment type="caution">
    <text evidence="10">The sequence shown here is derived from an EMBL/GenBank/DDBJ whole genome shotgun (WGS) entry which is preliminary data.</text>
</comment>
<dbReference type="PANTHER" id="PTHR11388">
    <property type="entry name" value="ORGANIC ANION TRANSPORTER"/>
    <property type="match status" value="1"/>
</dbReference>
<dbReference type="Proteomes" id="UP001195483">
    <property type="component" value="Unassembled WGS sequence"/>
</dbReference>
<dbReference type="Gene3D" id="1.20.1250.20">
    <property type="entry name" value="MFS general substrate transporter like domains"/>
    <property type="match status" value="1"/>
</dbReference>
<reference evidence="10" key="1">
    <citation type="journal article" date="2021" name="Genome Biol. Evol.">
        <title>A High-Quality Reference Genome for a Parasitic Bivalve with Doubly Uniparental Inheritance (Bivalvia: Unionida).</title>
        <authorList>
            <person name="Smith C.H."/>
        </authorList>
    </citation>
    <scope>NUCLEOTIDE SEQUENCE</scope>
    <source>
        <strain evidence="10">CHS0354</strain>
    </source>
</reference>
<evidence type="ECO:0000256" key="1">
    <source>
        <dbReference type="ARBA" id="ARBA00004651"/>
    </source>
</evidence>
<feature type="transmembrane region" description="Helical" evidence="8">
    <location>
        <begin position="392"/>
        <end position="409"/>
    </location>
</feature>
<keyword evidence="4 8" id="KW-0812">Transmembrane</keyword>
<feature type="transmembrane region" description="Helical" evidence="8">
    <location>
        <begin position="350"/>
        <end position="372"/>
    </location>
</feature>
<evidence type="ECO:0000256" key="7">
    <source>
        <dbReference type="ARBA" id="ARBA00023157"/>
    </source>
</evidence>
<evidence type="ECO:0000256" key="2">
    <source>
        <dbReference type="ARBA" id="ARBA00009657"/>
    </source>
</evidence>
<feature type="transmembrane region" description="Helical" evidence="8">
    <location>
        <begin position="100"/>
        <end position="121"/>
    </location>
</feature>
<evidence type="ECO:0000313" key="11">
    <source>
        <dbReference type="Proteomes" id="UP001195483"/>
    </source>
</evidence>
<gene>
    <name evidence="10" type="ORF">CHS0354_004901</name>
</gene>
<dbReference type="InterPro" id="IPR036259">
    <property type="entry name" value="MFS_trans_sf"/>
</dbReference>
<proteinExistence type="inferred from homology"/>
<evidence type="ECO:0000256" key="4">
    <source>
        <dbReference type="ARBA" id="ARBA00022692"/>
    </source>
</evidence>
<evidence type="ECO:0000256" key="6">
    <source>
        <dbReference type="ARBA" id="ARBA00023136"/>
    </source>
</evidence>